<name>A0A852W514_PSEA5</name>
<evidence type="ECO:0000256" key="1">
    <source>
        <dbReference type="SAM" id="Phobius"/>
    </source>
</evidence>
<dbReference type="Proteomes" id="UP000549695">
    <property type="component" value="Unassembled WGS sequence"/>
</dbReference>
<feature type="transmembrane region" description="Helical" evidence="1">
    <location>
        <begin position="116"/>
        <end position="133"/>
    </location>
</feature>
<dbReference type="Pfam" id="PF04235">
    <property type="entry name" value="DUF418"/>
    <property type="match status" value="1"/>
</dbReference>
<proteinExistence type="predicted"/>
<dbReference type="PANTHER" id="PTHR30590:SF2">
    <property type="entry name" value="INNER MEMBRANE PROTEIN"/>
    <property type="match status" value="1"/>
</dbReference>
<feature type="transmembrane region" description="Helical" evidence="1">
    <location>
        <begin position="145"/>
        <end position="173"/>
    </location>
</feature>
<gene>
    <name evidence="3" type="ORF">HDA37_002776</name>
</gene>
<feature type="transmembrane region" description="Helical" evidence="1">
    <location>
        <begin position="216"/>
        <end position="237"/>
    </location>
</feature>
<dbReference type="AlphaFoldDB" id="A0A852W514"/>
<protein>
    <submittedName>
        <fullName evidence="3">Membrane protein YeiB</fullName>
    </submittedName>
</protein>
<dbReference type="EMBL" id="JACCCZ010000001">
    <property type="protein sequence ID" value="NYG02491.1"/>
    <property type="molecule type" value="Genomic_DNA"/>
</dbReference>
<dbReference type="InterPro" id="IPR052529">
    <property type="entry name" value="Bact_Transport_Assoc"/>
</dbReference>
<evidence type="ECO:0000313" key="3">
    <source>
        <dbReference type="EMBL" id="NYG02491.1"/>
    </source>
</evidence>
<accession>A0A852W514</accession>
<evidence type="ECO:0000259" key="2">
    <source>
        <dbReference type="Pfam" id="PF04235"/>
    </source>
</evidence>
<feature type="transmembrane region" description="Helical" evidence="1">
    <location>
        <begin position="185"/>
        <end position="204"/>
    </location>
</feature>
<organism evidence="3 4">
    <name type="scientific">Pseudonocardia alni</name>
    <name type="common">Amycolata alni</name>
    <dbReference type="NCBI Taxonomy" id="33907"/>
    <lineage>
        <taxon>Bacteria</taxon>
        <taxon>Bacillati</taxon>
        <taxon>Actinomycetota</taxon>
        <taxon>Actinomycetes</taxon>
        <taxon>Pseudonocardiales</taxon>
        <taxon>Pseudonocardiaceae</taxon>
        <taxon>Pseudonocardia</taxon>
    </lineage>
</organism>
<dbReference type="InterPro" id="IPR007349">
    <property type="entry name" value="DUF418"/>
</dbReference>
<dbReference type="GeneID" id="98055555"/>
<keyword evidence="1" id="KW-0812">Transmembrane</keyword>
<keyword evidence="1" id="KW-1133">Transmembrane helix</keyword>
<evidence type="ECO:0000313" key="4">
    <source>
        <dbReference type="Proteomes" id="UP000549695"/>
    </source>
</evidence>
<feature type="domain" description="DUF418" evidence="2">
    <location>
        <begin position="171"/>
        <end position="322"/>
    </location>
</feature>
<sequence length="328" mass="34682">MSVPPDPTTTAPGRVDALDALRGLALCGILLVNMPAIAGLPPAAGSWSGTLPQWLELTAHQRFFPLFSFLFGLGTALFLDAAARRTTRPRLVLLRRLLVLGVLGAAHHLLQPGEALLPYAIVGVVVLLPASWLPRPVIALGGAAATGVALAFTSGGLLLVPGLFLLGLAAARYGLHHRMAAPNRAVWTAVLAGAVVVAVPLLSIQVDTIEHSGFDRVSSTAGLAMAVGYASALVLLTASRFGPWASSVLAPLGRLALTNYLTATLMVVLLTTAPAFSGPGGYRVLLPLAAAILVVQVVASRWWLRRFRYGPVEWLWRSIVWWSPARMR</sequence>
<keyword evidence="1" id="KW-0472">Membrane</keyword>
<dbReference type="PANTHER" id="PTHR30590">
    <property type="entry name" value="INNER MEMBRANE PROTEIN"/>
    <property type="match status" value="1"/>
</dbReference>
<reference evidence="3 4" key="1">
    <citation type="submission" date="2020-07" db="EMBL/GenBank/DDBJ databases">
        <title>Sequencing the genomes of 1000 actinobacteria strains.</title>
        <authorList>
            <person name="Klenk H.-P."/>
        </authorList>
    </citation>
    <scope>NUCLEOTIDE SEQUENCE [LARGE SCALE GENOMIC DNA]</scope>
    <source>
        <strain evidence="3 4">DSM 44749</strain>
    </source>
</reference>
<feature type="transmembrane region" description="Helical" evidence="1">
    <location>
        <begin position="23"/>
        <end position="43"/>
    </location>
</feature>
<keyword evidence="4" id="KW-1185">Reference proteome</keyword>
<feature type="transmembrane region" description="Helical" evidence="1">
    <location>
        <begin position="63"/>
        <end position="81"/>
    </location>
</feature>
<dbReference type="RefSeq" id="WP_312888625.1">
    <property type="nucleotide sequence ID" value="NZ_BAAAJZ010000003.1"/>
</dbReference>
<feature type="transmembrane region" description="Helical" evidence="1">
    <location>
        <begin position="284"/>
        <end position="304"/>
    </location>
</feature>
<comment type="caution">
    <text evidence="3">The sequence shown here is derived from an EMBL/GenBank/DDBJ whole genome shotgun (WGS) entry which is preliminary data.</text>
</comment>
<feature type="transmembrane region" description="Helical" evidence="1">
    <location>
        <begin position="257"/>
        <end position="277"/>
    </location>
</feature>